<dbReference type="SUPFAM" id="SSF52540">
    <property type="entry name" value="P-loop containing nucleoside triphosphate hydrolases"/>
    <property type="match status" value="1"/>
</dbReference>
<comment type="subcellular location">
    <subcellularLocation>
        <location evidence="1">Cell membrane</location>
        <topology evidence="1">Peripheral membrane protein</topology>
    </subcellularLocation>
</comment>
<dbReference type="InterPro" id="IPR050388">
    <property type="entry name" value="ABC_Ni/Peptide_Import"/>
</dbReference>
<dbReference type="InterPro" id="IPR003439">
    <property type="entry name" value="ABC_transporter-like_ATP-bd"/>
</dbReference>
<evidence type="ECO:0000256" key="7">
    <source>
        <dbReference type="ARBA" id="ARBA00023136"/>
    </source>
</evidence>
<evidence type="ECO:0000256" key="4">
    <source>
        <dbReference type="ARBA" id="ARBA00022475"/>
    </source>
</evidence>
<evidence type="ECO:0000256" key="6">
    <source>
        <dbReference type="ARBA" id="ARBA00022840"/>
    </source>
</evidence>
<keyword evidence="7" id="KW-0472">Membrane</keyword>
<dbReference type="PROSITE" id="PS50893">
    <property type="entry name" value="ABC_TRANSPORTER_2"/>
    <property type="match status" value="1"/>
</dbReference>
<dbReference type="InterPro" id="IPR013563">
    <property type="entry name" value="Oligopep_ABC_C"/>
</dbReference>
<keyword evidence="10" id="KW-1185">Reference proteome</keyword>
<dbReference type="PANTHER" id="PTHR43297:SF2">
    <property type="entry name" value="DIPEPTIDE TRANSPORT ATP-BINDING PROTEIN DPPD"/>
    <property type="match status" value="1"/>
</dbReference>
<dbReference type="InterPro" id="IPR003593">
    <property type="entry name" value="AAA+_ATPase"/>
</dbReference>
<dbReference type="CDD" id="cd03257">
    <property type="entry name" value="ABC_NikE_OppD_transporters"/>
    <property type="match status" value="1"/>
</dbReference>
<keyword evidence="5" id="KW-0547">Nucleotide-binding</keyword>
<evidence type="ECO:0000313" key="10">
    <source>
        <dbReference type="Proteomes" id="UP001058271"/>
    </source>
</evidence>
<dbReference type="Proteomes" id="UP001058271">
    <property type="component" value="Chromosome"/>
</dbReference>
<keyword evidence="6 9" id="KW-0067">ATP-binding</keyword>
<reference evidence="9" key="1">
    <citation type="submission" date="2021-04" db="EMBL/GenBank/DDBJ databases">
        <title>Biosynthetic gene clusters of Dactylosporangioum roseum.</title>
        <authorList>
            <person name="Hartkoorn R.C."/>
            <person name="Beaudoing E."/>
            <person name="Hot D."/>
            <person name="Moureu S."/>
        </authorList>
    </citation>
    <scope>NUCLEOTIDE SEQUENCE</scope>
    <source>
        <strain evidence="9">NRRL B-16295</strain>
    </source>
</reference>
<accession>A0ABY5YZN9</accession>
<evidence type="ECO:0000259" key="8">
    <source>
        <dbReference type="PROSITE" id="PS50893"/>
    </source>
</evidence>
<evidence type="ECO:0000256" key="5">
    <source>
        <dbReference type="ARBA" id="ARBA00022741"/>
    </source>
</evidence>
<dbReference type="EMBL" id="CP073721">
    <property type="protein sequence ID" value="UWZ34318.1"/>
    <property type="molecule type" value="Genomic_DNA"/>
</dbReference>
<organism evidence="9 10">
    <name type="scientific">Dactylosporangium roseum</name>
    <dbReference type="NCBI Taxonomy" id="47989"/>
    <lineage>
        <taxon>Bacteria</taxon>
        <taxon>Bacillati</taxon>
        <taxon>Actinomycetota</taxon>
        <taxon>Actinomycetes</taxon>
        <taxon>Micromonosporales</taxon>
        <taxon>Micromonosporaceae</taxon>
        <taxon>Dactylosporangium</taxon>
    </lineage>
</organism>
<feature type="domain" description="ABC transporter" evidence="8">
    <location>
        <begin position="17"/>
        <end position="267"/>
    </location>
</feature>
<dbReference type="SMART" id="SM00382">
    <property type="entry name" value="AAA"/>
    <property type="match status" value="1"/>
</dbReference>
<comment type="similarity">
    <text evidence="2">Belongs to the ABC transporter superfamily.</text>
</comment>
<gene>
    <name evidence="9" type="ORF">Drose_24130</name>
</gene>
<protein>
    <submittedName>
        <fullName evidence="9">ABC transporter ATP-binding protein</fullName>
    </submittedName>
</protein>
<evidence type="ECO:0000256" key="3">
    <source>
        <dbReference type="ARBA" id="ARBA00022448"/>
    </source>
</evidence>
<sequence length="353" mass="37788">MSGPERSGGGPVSGPFVQVRDLTVQFPVAGGVVRAVQGLSYTVELGRTLAIVGESGSGKSASSLALLGLHDRRRSSITGSVTIDGQEFIGMPEAELRHHRGNTAAMIFQDPRASLHPYLTVGYQIAEAYRLHHRTTRRAARAHAVDMLGRVGIPHPARRADDYPHEFSGGMCQRVMIAMALVNDPKLLIADEPTTALDVTVQAQILGLIAALREEFGSAVILITHDLGVVTDVSDDVLVMYAGRGVEHGPVRSVLGSPTHPYTWGLLESLPSLSGPAGGRLHPIPGMPPNLLEPLPGCPFHARCEFRDRVAGGRCHTHLPDLAARTGDDAHRSRCHLDDPDAIFAVEIASRLL</sequence>
<dbReference type="PROSITE" id="PS00211">
    <property type="entry name" value="ABC_TRANSPORTER_1"/>
    <property type="match status" value="1"/>
</dbReference>
<dbReference type="InterPro" id="IPR027417">
    <property type="entry name" value="P-loop_NTPase"/>
</dbReference>
<dbReference type="GO" id="GO:0005524">
    <property type="term" value="F:ATP binding"/>
    <property type="evidence" value="ECO:0007669"/>
    <property type="project" value="UniProtKB-KW"/>
</dbReference>
<dbReference type="Pfam" id="PF08352">
    <property type="entry name" value="oligo_HPY"/>
    <property type="match status" value="1"/>
</dbReference>
<proteinExistence type="inferred from homology"/>
<dbReference type="RefSeq" id="WP_260723622.1">
    <property type="nucleotide sequence ID" value="NZ_BAAABS010000080.1"/>
</dbReference>
<dbReference type="PANTHER" id="PTHR43297">
    <property type="entry name" value="OLIGOPEPTIDE TRANSPORT ATP-BINDING PROTEIN APPD"/>
    <property type="match status" value="1"/>
</dbReference>
<evidence type="ECO:0000256" key="1">
    <source>
        <dbReference type="ARBA" id="ARBA00004202"/>
    </source>
</evidence>
<dbReference type="InterPro" id="IPR017871">
    <property type="entry name" value="ABC_transporter-like_CS"/>
</dbReference>
<keyword evidence="4" id="KW-1003">Cell membrane</keyword>
<dbReference type="Gene3D" id="3.40.50.300">
    <property type="entry name" value="P-loop containing nucleotide triphosphate hydrolases"/>
    <property type="match status" value="1"/>
</dbReference>
<keyword evidence="3" id="KW-0813">Transport</keyword>
<evidence type="ECO:0000313" key="9">
    <source>
        <dbReference type="EMBL" id="UWZ34318.1"/>
    </source>
</evidence>
<dbReference type="Pfam" id="PF00005">
    <property type="entry name" value="ABC_tran"/>
    <property type="match status" value="1"/>
</dbReference>
<dbReference type="NCBIfam" id="TIGR01727">
    <property type="entry name" value="oligo_HPY"/>
    <property type="match status" value="1"/>
</dbReference>
<name>A0ABY5YZN9_9ACTN</name>
<evidence type="ECO:0000256" key="2">
    <source>
        <dbReference type="ARBA" id="ARBA00005417"/>
    </source>
</evidence>